<name>A0A0K1EL64_CHOCO</name>
<dbReference type="RefSeq" id="WP_050433369.1">
    <property type="nucleotide sequence ID" value="NZ_CP012159.1"/>
</dbReference>
<dbReference type="OrthoDB" id="5396466at2"/>
<feature type="region of interest" description="Disordered" evidence="1">
    <location>
        <begin position="116"/>
        <end position="140"/>
    </location>
</feature>
<sequence>MTREDIEAELALARARARERPEDLEAEKALLLQLDRLAAHELDRGALERALNAAEEHLARTRAHHETHPTGAASKSTVLSLLRVGDVHMARGDLDQALAAYGESFGLASDAYGPSTPFSSPCDAATERSAPSRKLAPVQR</sequence>
<proteinExistence type="predicted"/>
<evidence type="ECO:0000313" key="3">
    <source>
        <dbReference type="Proteomes" id="UP000067626"/>
    </source>
</evidence>
<dbReference type="SUPFAM" id="SSF48452">
    <property type="entry name" value="TPR-like"/>
    <property type="match status" value="1"/>
</dbReference>
<dbReference type="AlphaFoldDB" id="A0A0K1EL64"/>
<reference evidence="2 3" key="1">
    <citation type="submission" date="2015-07" db="EMBL/GenBank/DDBJ databases">
        <title>Genome analysis of myxobacterium Chondromyces crocatus Cm c5 reveals a high potential for natural compound synthesis and the genetic basis for the loss of fruiting body formation.</title>
        <authorList>
            <person name="Zaburannyi N."/>
            <person name="Bunk B."/>
            <person name="Maier J."/>
            <person name="Overmann J."/>
            <person name="Mueller R."/>
        </authorList>
    </citation>
    <scope>NUCLEOTIDE SEQUENCE [LARGE SCALE GENOMIC DNA]</scope>
    <source>
        <strain evidence="2 3">Cm c5</strain>
    </source>
</reference>
<protein>
    <recommendedName>
        <fullName evidence="4">MalT-like TPR region domain-containing protein</fullName>
    </recommendedName>
</protein>
<evidence type="ECO:0008006" key="4">
    <source>
        <dbReference type="Google" id="ProtNLM"/>
    </source>
</evidence>
<accession>A0A0K1EL64</accession>
<dbReference type="InterPro" id="IPR011990">
    <property type="entry name" value="TPR-like_helical_dom_sf"/>
</dbReference>
<evidence type="ECO:0000256" key="1">
    <source>
        <dbReference type="SAM" id="MobiDB-lite"/>
    </source>
</evidence>
<dbReference type="STRING" id="52.CMC5_058170"/>
<dbReference type="Gene3D" id="1.25.40.10">
    <property type="entry name" value="Tetratricopeptide repeat domain"/>
    <property type="match status" value="1"/>
</dbReference>
<gene>
    <name evidence="2" type="ORF">CMC5_058170</name>
</gene>
<dbReference type="KEGG" id="ccro:CMC5_058170"/>
<organism evidence="2 3">
    <name type="scientific">Chondromyces crocatus</name>
    <dbReference type="NCBI Taxonomy" id="52"/>
    <lineage>
        <taxon>Bacteria</taxon>
        <taxon>Pseudomonadati</taxon>
        <taxon>Myxococcota</taxon>
        <taxon>Polyangia</taxon>
        <taxon>Polyangiales</taxon>
        <taxon>Polyangiaceae</taxon>
        <taxon>Chondromyces</taxon>
    </lineage>
</organism>
<dbReference type="Proteomes" id="UP000067626">
    <property type="component" value="Chromosome"/>
</dbReference>
<dbReference type="EMBL" id="CP012159">
    <property type="protein sequence ID" value="AKT41610.1"/>
    <property type="molecule type" value="Genomic_DNA"/>
</dbReference>
<evidence type="ECO:0000313" key="2">
    <source>
        <dbReference type="EMBL" id="AKT41610.1"/>
    </source>
</evidence>
<keyword evidence="3" id="KW-1185">Reference proteome</keyword>